<dbReference type="Proteomes" id="UP001321760">
    <property type="component" value="Unassembled WGS sequence"/>
</dbReference>
<dbReference type="Gene3D" id="3.80.10.10">
    <property type="entry name" value="Ribonuclease Inhibitor"/>
    <property type="match status" value="1"/>
</dbReference>
<keyword evidence="3" id="KW-1185">Reference proteome</keyword>
<evidence type="ECO:0000256" key="1">
    <source>
        <dbReference type="SAM" id="SignalP"/>
    </source>
</evidence>
<protein>
    <submittedName>
        <fullName evidence="2">Uncharacterized protein</fullName>
    </submittedName>
</protein>
<comment type="caution">
    <text evidence="2">The sequence shown here is derived from an EMBL/GenBank/DDBJ whole genome shotgun (WGS) entry which is preliminary data.</text>
</comment>
<reference evidence="2" key="1">
    <citation type="journal article" date="2023" name="Mol. Phylogenet. Evol.">
        <title>Genome-scale phylogeny and comparative genomics of the fungal order Sordariales.</title>
        <authorList>
            <person name="Hensen N."/>
            <person name="Bonometti L."/>
            <person name="Westerberg I."/>
            <person name="Brannstrom I.O."/>
            <person name="Guillou S."/>
            <person name="Cros-Aarteil S."/>
            <person name="Calhoun S."/>
            <person name="Haridas S."/>
            <person name="Kuo A."/>
            <person name="Mondo S."/>
            <person name="Pangilinan J."/>
            <person name="Riley R."/>
            <person name="LaButti K."/>
            <person name="Andreopoulos B."/>
            <person name="Lipzen A."/>
            <person name="Chen C."/>
            <person name="Yan M."/>
            <person name="Daum C."/>
            <person name="Ng V."/>
            <person name="Clum A."/>
            <person name="Steindorff A."/>
            <person name="Ohm R.A."/>
            <person name="Martin F."/>
            <person name="Silar P."/>
            <person name="Natvig D.O."/>
            <person name="Lalanne C."/>
            <person name="Gautier V."/>
            <person name="Ament-Velasquez S.L."/>
            <person name="Kruys A."/>
            <person name="Hutchinson M.I."/>
            <person name="Powell A.J."/>
            <person name="Barry K."/>
            <person name="Miller A.N."/>
            <person name="Grigoriev I.V."/>
            <person name="Debuchy R."/>
            <person name="Gladieux P."/>
            <person name="Hiltunen Thoren M."/>
            <person name="Johannesson H."/>
        </authorList>
    </citation>
    <scope>NUCLEOTIDE SEQUENCE</scope>
    <source>
        <strain evidence="2">PSN243</strain>
    </source>
</reference>
<dbReference type="AlphaFoldDB" id="A0AAV9GNX4"/>
<organism evidence="2 3">
    <name type="scientific">Podospora aff. communis PSN243</name>
    <dbReference type="NCBI Taxonomy" id="3040156"/>
    <lineage>
        <taxon>Eukaryota</taxon>
        <taxon>Fungi</taxon>
        <taxon>Dikarya</taxon>
        <taxon>Ascomycota</taxon>
        <taxon>Pezizomycotina</taxon>
        <taxon>Sordariomycetes</taxon>
        <taxon>Sordariomycetidae</taxon>
        <taxon>Sordariales</taxon>
        <taxon>Podosporaceae</taxon>
        <taxon>Podospora</taxon>
    </lineage>
</organism>
<evidence type="ECO:0000313" key="2">
    <source>
        <dbReference type="EMBL" id="KAK4449714.1"/>
    </source>
</evidence>
<sequence>MAWRTLIILSTAVLIFSISPLPEHLLNRLRSFERLRGFEPQPKRYWDEKLGRYSSHFWKPGDPCPTEIHGVPFSLQPYGAHVFRDNNFDSVRDIHEALLRCDAVQGIYLRIPPGMCLGEVAGFTWPLNPTGDDRYLSAPKIVSLGGYGTRGCEVVRRPLLPPDGWMRRNWVALCSWVRWQSSTIPRWKGETKSNFELWLDAMDFSQVHTLHLNSSMVISPESARLLAATLPRLETLIVDGHESRDFLLNLPPNSLKHLTWNNMHVSNIPRWFHQKISLIPIFQHHGASLLSLALHADETPRHSPPSLATDDIQQLAILAPNLENLTLNLGRHKPKGYNDVIWPWDTLKLIATGFPELTHLTVYFPLASPCRRANSWRAVAPGCEGVKQYWKPILTVRAAREMAEYLARHKKGRKLEAVTVRSGDWEEGYKKTLGWAKFGRQEGEKRVWFDGKKIWVHCVLEEGEEGRVQCNGGDTLGLGETDCWDEYRFVGFREGEGIGVDWWDRVCFGDEKKGEDAEKEVL</sequence>
<gene>
    <name evidence="2" type="ORF">QBC34DRAFT_438139</name>
</gene>
<feature type="chain" id="PRO_5043843949" evidence="1">
    <location>
        <begin position="18"/>
        <end position="522"/>
    </location>
</feature>
<dbReference type="InterPro" id="IPR032675">
    <property type="entry name" value="LRR_dom_sf"/>
</dbReference>
<evidence type="ECO:0000313" key="3">
    <source>
        <dbReference type="Proteomes" id="UP001321760"/>
    </source>
</evidence>
<proteinExistence type="predicted"/>
<accession>A0AAV9GNX4</accession>
<name>A0AAV9GNX4_9PEZI</name>
<feature type="signal peptide" evidence="1">
    <location>
        <begin position="1"/>
        <end position="17"/>
    </location>
</feature>
<keyword evidence="1" id="KW-0732">Signal</keyword>
<dbReference type="EMBL" id="MU865936">
    <property type="protein sequence ID" value="KAK4449714.1"/>
    <property type="molecule type" value="Genomic_DNA"/>
</dbReference>
<reference evidence="2" key="2">
    <citation type="submission" date="2023-05" db="EMBL/GenBank/DDBJ databases">
        <authorList>
            <consortium name="Lawrence Berkeley National Laboratory"/>
            <person name="Steindorff A."/>
            <person name="Hensen N."/>
            <person name="Bonometti L."/>
            <person name="Westerberg I."/>
            <person name="Brannstrom I.O."/>
            <person name="Guillou S."/>
            <person name="Cros-Aarteil S."/>
            <person name="Calhoun S."/>
            <person name="Haridas S."/>
            <person name="Kuo A."/>
            <person name="Mondo S."/>
            <person name="Pangilinan J."/>
            <person name="Riley R."/>
            <person name="Labutti K."/>
            <person name="Andreopoulos B."/>
            <person name="Lipzen A."/>
            <person name="Chen C."/>
            <person name="Yanf M."/>
            <person name="Daum C."/>
            <person name="Ng V."/>
            <person name="Clum A."/>
            <person name="Ohm R."/>
            <person name="Martin F."/>
            <person name="Silar P."/>
            <person name="Natvig D."/>
            <person name="Lalanne C."/>
            <person name="Gautier V."/>
            <person name="Ament-Velasquez S.L."/>
            <person name="Kruys A."/>
            <person name="Hutchinson M.I."/>
            <person name="Powell A.J."/>
            <person name="Barry K."/>
            <person name="Miller A.N."/>
            <person name="Grigoriev I.V."/>
            <person name="Debuchy R."/>
            <person name="Gladieux P."/>
            <person name="Thoren M.H."/>
            <person name="Johannesson H."/>
        </authorList>
    </citation>
    <scope>NUCLEOTIDE SEQUENCE</scope>
    <source>
        <strain evidence="2">PSN243</strain>
    </source>
</reference>